<keyword evidence="3" id="KW-1185">Reference proteome</keyword>
<dbReference type="Proteomes" id="UP001180020">
    <property type="component" value="Unassembled WGS sequence"/>
</dbReference>
<feature type="region of interest" description="Disordered" evidence="1">
    <location>
        <begin position="79"/>
        <end position="106"/>
    </location>
</feature>
<reference evidence="2" key="2">
    <citation type="submission" date="2023-06" db="EMBL/GenBank/DDBJ databases">
        <authorList>
            <person name="Ma L."/>
            <person name="Liu K.-W."/>
            <person name="Li Z."/>
            <person name="Hsiao Y.-Y."/>
            <person name="Qi Y."/>
            <person name="Fu T."/>
            <person name="Tang G."/>
            <person name="Zhang D."/>
            <person name="Sun W.-H."/>
            <person name="Liu D.-K."/>
            <person name="Li Y."/>
            <person name="Chen G.-Z."/>
            <person name="Liu X.-D."/>
            <person name="Liao X.-Y."/>
            <person name="Jiang Y.-T."/>
            <person name="Yu X."/>
            <person name="Hao Y."/>
            <person name="Huang J."/>
            <person name="Zhao X.-W."/>
            <person name="Ke S."/>
            <person name="Chen Y.-Y."/>
            <person name="Wu W.-L."/>
            <person name="Hsu J.-L."/>
            <person name="Lin Y.-F."/>
            <person name="Huang M.-D."/>
            <person name="Li C.-Y."/>
            <person name="Huang L."/>
            <person name="Wang Z.-W."/>
            <person name="Zhao X."/>
            <person name="Zhong W.-Y."/>
            <person name="Peng D.-H."/>
            <person name="Ahmad S."/>
            <person name="Lan S."/>
            <person name="Zhang J.-S."/>
            <person name="Tsai W.-C."/>
            <person name="Van De Peer Y."/>
            <person name="Liu Z.-J."/>
        </authorList>
    </citation>
    <scope>NUCLEOTIDE SEQUENCE</scope>
    <source>
        <strain evidence="2">CP</strain>
        <tissue evidence="2">Leaves</tissue>
    </source>
</reference>
<gene>
    <name evidence="2" type="ORF">QJS10_CPA06g00163</name>
</gene>
<name>A0AAV9EN88_ACOCL</name>
<comment type="caution">
    <text evidence="2">The sequence shown here is derived from an EMBL/GenBank/DDBJ whole genome shotgun (WGS) entry which is preliminary data.</text>
</comment>
<evidence type="ECO:0000313" key="3">
    <source>
        <dbReference type="Proteomes" id="UP001180020"/>
    </source>
</evidence>
<proteinExistence type="predicted"/>
<organism evidence="2 3">
    <name type="scientific">Acorus calamus</name>
    <name type="common">Sweet flag</name>
    <dbReference type="NCBI Taxonomy" id="4465"/>
    <lineage>
        <taxon>Eukaryota</taxon>
        <taxon>Viridiplantae</taxon>
        <taxon>Streptophyta</taxon>
        <taxon>Embryophyta</taxon>
        <taxon>Tracheophyta</taxon>
        <taxon>Spermatophyta</taxon>
        <taxon>Magnoliopsida</taxon>
        <taxon>Liliopsida</taxon>
        <taxon>Acoraceae</taxon>
        <taxon>Acorus</taxon>
    </lineage>
</organism>
<sequence>MQTPSAFKNRSPKSVKNFFFLNLQLQGMVGNGLLCDPSQNDLPVTSTWRRHVDLMDMSVSGTTTCINATGRPENIMGVKGHLSNHGPGCMGRNSGPNQRTRGSAYA</sequence>
<dbReference type="EMBL" id="JAUJYO010000006">
    <property type="protein sequence ID" value="KAK1314551.1"/>
    <property type="molecule type" value="Genomic_DNA"/>
</dbReference>
<dbReference type="AlphaFoldDB" id="A0AAV9EN88"/>
<evidence type="ECO:0000256" key="1">
    <source>
        <dbReference type="SAM" id="MobiDB-lite"/>
    </source>
</evidence>
<protein>
    <submittedName>
        <fullName evidence="2">Uncharacterized protein</fullName>
    </submittedName>
</protein>
<evidence type="ECO:0000313" key="2">
    <source>
        <dbReference type="EMBL" id="KAK1314551.1"/>
    </source>
</evidence>
<reference evidence="2" key="1">
    <citation type="journal article" date="2023" name="Nat. Commun.">
        <title>Diploid and tetraploid genomes of Acorus and the evolution of monocots.</title>
        <authorList>
            <person name="Ma L."/>
            <person name="Liu K.W."/>
            <person name="Li Z."/>
            <person name="Hsiao Y.Y."/>
            <person name="Qi Y."/>
            <person name="Fu T."/>
            <person name="Tang G.D."/>
            <person name="Zhang D."/>
            <person name="Sun W.H."/>
            <person name="Liu D.K."/>
            <person name="Li Y."/>
            <person name="Chen G.Z."/>
            <person name="Liu X.D."/>
            <person name="Liao X.Y."/>
            <person name="Jiang Y.T."/>
            <person name="Yu X."/>
            <person name="Hao Y."/>
            <person name="Huang J."/>
            <person name="Zhao X.W."/>
            <person name="Ke S."/>
            <person name="Chen Y.Y."/>
            <person name="Wu W.L."/>
            <person name="Hsu J.L."/>
            <person name="Lin Y.F."/>
            <person name="Huang M.D."/>
            <person name="Li C.Y."/>
            <person name="Huang L."/>
            <person name="Wang Z.W."/>
            <person name="Zhao X."/>
            <person name="Zhong W.Y."/>
            <person name="Peng D.H."/>
            <person name="Ahmad S."/>
            <person name="Lan S."/>
            <person name="Zhang J.S."/>
            <person name="Tsai W.C."/>
            <person name="Van de Peer Y."/>
            <person name="Liu Z.J."/>
        </authorList>
    </citation>
    <scope>NUCLEOTIDE SEQUENCE</scope>
    <source>
        <strain evidence="2">CP</strain>
    </source>
</reference>
<accession>A0AAV9EN88</accession>
<feature type="compositionally biased region" description="Polar residues" evidence="1">
    <location>
        <begin position="94"/>
        <end position="106"/>
    </location>
</feature>